<dbReference type="eggNOG" id="COG3618">
    <property type="taxonomic scope" value="Bacteria"/>
</dbReference>
<dbReference type="SUPFAM" id="SSF51556">
    <property type="entry name" value="Metallo-dependent hydrolases"/>
    <property type="match status" value="1"/>
</dbReference>
<accession>A0A085ZGD7</accession>
<dbReference type="PANTHER" id="PTHR43569:SF2">
    <property type="entry name" value="AMIDOHYDROLASE-RELATED DOMAIN-CONTAINING PROTEIN"/>
    <property type="match status" value="1"/>
</dbReference>
<dbReference type="InterPro" id="IPR032466">
    <property type="entry name" value="Metal_Hydrolase"/>
</dbReference>
<sequence>MSKRIDSHQHFWKFDPVRDSWIDETMQEIQRDFLPEDLQPLLNANQFEGCVAVQASQSEEETHFLLDLASKNDFIKGVVGWVDLRNENIEERLSFFSNKKKLKGFRHVVQGEPDDFMYGAAFRRGIEALKPFNYTYDILIFERQLPAALSLVKDFPDQKFVIDHIAKPNIKSGSIDLWKSGIEEIAKHENVWCKISGMVTEADWKNWKPEDLKPYLDVIFENFSTDKLMYGSDWPVVNVASDYHEVVKTLEDYISKFSIGDQNKIWFENANEFYNLNG</sequence>
<dbReference type="GO" id="GO:0016787">
    <property type="term" value="F:hydrolase activity"/>
    <property type="evidence" value="ECO:0007669"/>
    <property type="project" value="UniProtKB-KW"/>
</dbReference>
<keyword evidence="4" id="KW-1185">Reference proteome</keyword>
<dbReference type="EMBL" id="JPRL01000002">
    <property type="protein sequence ID" value="KFF03501.1"/>
    <property type="molecule type" value="Genomic_DNA"/>
</dbReference>
<evidence type="ECO:0000256" key="1">
    <source>
        <dbReference type="ARBA" id="ARBA00038310"/>
    </source>
</evidence>
<dbReference type="OrthoDB" id="5450317at2"/>
<dbReference type="InterPro" id="IPR052350">
    <property type="entry name" value="Metallo-dep_Lactonases"/>
</dbReference>
<comment type="caution">
    <text evidence="3">The sequence shown here is derived from an EMBL/GenBank/DDBJ whole genome shotgun (WGS) entry which is preliminary data.</text>
</comment>
<protein>
    <submittedName>
        <fullName evidence="3">Amidohydrolase</fullName>
    </submittedName>
</protein>
<keyword evidence="3" id="KW-0378">Hydrolase</keyword>
<dbReference type="Proteomes" id="UP000028715">
    <property type="component" value="Unassembled WGS sequence"/>
</dbReference>
<proteinExistence type="inferred from homology"/>
<feature type="domain" description="Amidohydrolase-related" evidence="2">
    <location>
        <begin position="5"/>
        <end position="276"/>
    </location>
</feature>
<dbReference type="AlphaFoldDB" id="A0A085ZGD7"/>
<reference evidence="3 4" key="1">
    <citation type="submission" date="2014-07" db="EMBL/GenBank/DDBJ databases">
        <title>Genome of Flavobacterium reichenbachii LMG 25512.</title>
        <authorList>
            <person name="Stropko S.J."/>
            <person name="Pipes S.E."/>
            <person name="Newman J.D."/>
        </authorList>
    </citation>
    <scope>NUCLEOTIDE SEQUENCE [LARGE SCALE GENOMIC DNA]</scope>
    <source>
        <strain evidence="3 4">LMG 25512</strain>
    </source>
</reference>
<organism evidence="3 4">
    <name type="scientific">Flavobacterium reichenbachii</name>
    <dbReference type="NCBI Taxonomy" id="362418"/>
    <lineage>
        <taxon>Bacteria</taxon>
        <taxon>Pseudomonadati</taxon>
        <taxon>Bacteroidota</taxon>
        <taxon>Flavobacteriia</taxon>
        <taxon>Flavobacteriales</taxon>
        <taxon>Flavobacteriaceae</taxon>
        <taxon>Flavobacterium</taxon>
    </lineage>
</organism>
<dbReference type="PANTHER" id="PTHR43569">
    <property type="entry name" value="AMIDOHYDROLASE"/>
    <property type="match status" value="1"/>
</dbReference>
<evidence type="ECO:0000313" key="3">
    <source>
        <dbReference type="EMBL" id="KFF03501.1"/>
    </source>
</evidence>
<dbReference type="STRING" id="362418.IW19_21720"/>
<dbReference type="Pfam" id="PF04909">
    <property type="entry name" value="Amidohydro_2"/>
    <property type="match status" value="1"/>
</dbReference>
<evidence type="ECO:0000259" key="2">
    <source>
        <dbReference type="Pfam" id="PF04909"/>
    </source>
</evidence>
<name>A0A085ZGD7_9FLAO</name>
<gene>
    <name evidence="3" type="ORF">IW19_21720</name>
</gene>
<comment type="similarity">
    <text evidence="1">Belongs to the metallo-dependent hydrolases superfamily.</text>
</comment>
<dbReference type="Gene3D" id="3.20.20.140">
    <property type="entry name" value="Metal-dependent hydrolases"/>
    <property type="match status" value="1"/>
</dbReference>
<dbReference type="RefSeq" id="WP_035689232.1">
    <property type="nucleotide sequence ID" value="NZ_JPRL01000002.1"/>
</dbReference>
<dbReference type="InterPro" id="IPR006680">
    <property type="entry name" value="Amidohydro-rel"/>
</dbReference>
<evidence type="ECO:0000313" key="4">
    <source>
        <dbReference type="Proteomes" id="UP000028715"/>
    </source>
</evidence>